<dbReference type="RefSeq" id="WP_126142762.1">
    <property type="nucleotide sequence ID" value="NZ_RXHU01000056.1"/>
</dbReference>
<organism evidence="1 2">
    <name type="scientific">Paenibacillus whitsoniae</name>
    <dbReference type="NCBI Taxonomy" id="2496558"/>
    <lineage>
        <taxon>Bacteria</taxon>
        <taxon>Bacillati</taxon>
        <taxon>Bacillota</taxon>
        <taxon>Bacilli</taxon>
        <taxon>Bacillales</taxon>
        <taxon>Paenibacillaceae</taxon>
        <taxon>Paenibacillus</taxon>
    </lineage>
</organism>
<dbReference type="OrthoDB" id="2627117at2"/>
<dbReference type="Proteomes" id="UP000276128">
    <property type="component" value="Unassembled WGS sequence"/>
</dbReference>
<keyword evidence="2" id="KW-1185">Reference proteome</keyword>
<protein>
    <submittedName>
        <fullName evidence="1">Uncharacterized protein</fullName>
    </submittedName>
</protein>
<comment type="caution">
    <text evidence="1">The sequence shown here is derived from an EMBL/GenBank/DDBJ whole genome shotgun (WGS) entry which is preliminary data.</text>
</comment>
<evidence type="ECO:0000313" key="1">
    <source>
        <dbReference type="EMBL" id="RTE08125.1"/>
    </source>
</evidence>
<evidence type="ECO:0000313" key="2">
    <source>
        <dbReference type="Proteomes" id="UP000276128"/>
    </source>
</evidence>
<sequence>MMKPLQWDCDFFDAILFGRYVMVLREGRMVGGGMVAEFRDQDVVVGRKRFPRDGTHAFYFAPPPQCEIPEN</sequence>
<dbReference type="EMBL" id="RXHU01000056">
    <property type="protein sequence ID" value="RTE08125.1"/>
    <property type="molecule type" value="Genomic_DNA"/>
</dbReference>
<dbReference type="AlphaFoldDB" id="A0A430JAV0"/>
<name>A0A430JAV0_9BACL</name>
<proteinExistence type="predicted"/>
<reference evidence="1 2" key="1">
    <citation type="submission" date="2018-12" db="EMBL/GenBank/DDBJ databases">
        <title>Bacillus ochoae sp. nov., Paenibacillus whitsoniae sp. nov., Paenibacillus spiritus sp. nov. Isolated from the Mars Exploration Rover during spacecraft assembly.</title>
        <authorList>
            <person name="Seuylemezian A."/>
            <person name="Vaishampayan P."/>
        </authorList>
    </citation>
    <scope>NUCLEOTIDE SEQUENCE [LARGE SCALE GENOMIC DNA]</scope>
    <source>
        <strain evidence="1 2">MER 54</strain>
    </source>
</reference>
<accession>A0A430JAV0</accession>
<gene>
    <name evidence="1" type="ORF">EJQ19_18700</name>
</gene>